<organism evidence="2 3">
    <name type="scientific">Conyzicola lurida</name>
    <dbReference type="NCBI Taxonomy" id="1172621"/>
    <lineage>
        <taxon>Bacteria</taxon>
        <taxon>Bacillati</taxon>
        <taxon>Actinomycetota</taxon>
        <taxon>Actinomycetes</taxon>
        <taxon>Micrococcales</taxon>
        <taxon>Microbacteriaceae</taxon>
        <taxon>Conyzicola</taxon>
    </lineage>
</organism>
<keyword evidence="3" id="KW-1185">Reference proteome</keyword>
<name>A0A841AN31_9MICO</name>
<feature type="transmembrane region" description="Helical" evidence="1">
    <location>
        <begin position="7"/>
        <end position="28"/>
    </location>
</feature>
<reference evidence="2 3" key="1">
    <citation type="submission" date="2020-08" db="EMBL/GenBank/DDBJ databases">
        <title>Sequencing the genomes of 1000 actinobacteria strains.</title>
        <authorList>
            <person name="Klenk H.-P."/>
        </authorList>
    </citation>
    <scope>NUCLEOTIDE SEQUENCE [LARGE SCALE GENOMIC DNA]</scope>
    <source>
        <strain evidence="2 3">DSM 105784</strain>
    </source>
</reference>
<evidence type="ECO:0000256" key="1">
    <source>
        <dbReference type="SAM" id="Phobius"/>
    </source>
</evidence>
<dbReference type="Pfam" id="PF11255">
    <property type="entry name" value="DUF3054"/>
    <property type="match status" value="1"/>
</dbReference>
<dbReference type="RefSeq" id="WP_184237029.1">
    <property type="nucleotide sequence ID" value="NZ_JACHMJ010000001.1"/>
</dbReference>
<keyword evidence="1" id="KW-0472">Membrane</keyword>
<keyword evidence="1" id="KW-0812">Transmembrane</keyword>
<evidence type="ECO:0000313" key="2">
    <source>
        <dbReference type="EMBL" id="MBB5843748.1"/>
    </source>
</evidence>
<feature type="transmembrane region" description="Helical" evidence="1">
    <location>
        <begin position="67"/>
        <end position="86"/>
    </location>
</feature>
<dbReference type="AlphaFoldDB" id="A0A841AN31"/>
<accession>A0A841AN31</accession>
<protein>
    <submittedName>
        <fullName evidence="2">NADH:ubiquinone oxidoreductase subunit H</fullName>
    </submittedName>
</protein>
<gene>
    <name evidence="2" type="ORF">HD599_002071</name>
</gene>
<dbReference type="Proteomes" id="UP000536685">
    <property type="component" value="Unassembled WGS sequence"/>
</dbReference>
<keyword evidence="1" id="KW-1133">Transmembrane helix</keyword>
<keyword evidence="2" id="KW-0830">Ubiquinone</keyword>
<evidence type="ECO:0000313" key="3">
    <source>
        <dbReference type="Proteomes" id="UP000536685"/>
    </source>
</evidence>
<feature type="transmembrane region" description="Helical" evidence="1">
    <location>
        <begin position="92"/>
        <end position="116"/>
    </location>
</feature>
<proteinExistence type="predicted"/>
<dbReference type="InterPro" id="IPR021414">
    <property type="entry name" value="DUF3054"/>
</dbReference>
<feature type="transmembrane region" description="Helical" evidence="1">
    <location>
        <begin position="34"/>
        <end position="55"/>
    </location>
</feature>
<dbReference type="EMBL" id="JACHMJ010000001">
    <property type="protein sequence ID" value="MBB5843748.1"/>
    <property type="molecule type" value="Genomic_DNA"/>
</dbReference>
<comment type="caution">
    <text evidence="2">The sequence shown here is derived from an EMBL/GenBank/DDBJ whole genome shotgun (WGS) entry which is preliminary data.</text>
</comment>
<sequence length="126" mass="13529">MTVNRNALLAFAADALLVLVFVLIGRASHDENPVLGALVTYWPFLVALVVGWLGTRAWRAPRAVVKTGVPVWIVTVVGGILLRLASDQGVQLSFVIVTSVVLGIFLVGWRGAAALVTRSRRSRAAR</sequence>